<feature type="transmembrane region" description="Helical" evidence="8">
    <location>
        <begin position="343"/>
        <end position="363"/>
    </location>
</feature>
<dbReference type="CDD" id="cd17330">
    <property type="entry name" value="MFS_SLC46_TetA_like"/>
    <property type="match status" value="1"/>
</dbReference>
<organism evidence="10 11">
    <name type="scientific">Fusarium zealandicum</name>
    <dbReference type="NCBI Taxonomy" id="1053134"/>
    <lineage>
        <taxon>Eukaryota</taxon>
        <taxon>Fungi</taxon>
        <taxon>Dikarya</taxon>
        <taxon>Ascomycota</taxon>
        <taxon>Pezizomycotina</taxon>
        <taxon>Sordariomycetes</taxon>
        <taxon>Hypocreomycetidae</taxon>
        <taxon>Hypocreales</taxon>
        <taxon>Nectriaceae</taxon>
        <taxon>Fusarium</taxon>
        <taxon>Fusarium staphyleae species complex</taxon>
    </lineage>
</organism>
<feature type="transmembrane region" description="Helical" evidence="8">
    <location>
        <begin position="23"/>
        <end position="45"/>
    </location>
</feature>
<sequence length="526" mass="57842">MSIFPYIYYMIEDFNITDDSNKISVYAGMVTSAFTLAEFSTGVLWGRLSDKIGRKPVLLFGLLGTALSVLMFGFAPNLPMALFARALGGLLNGNIGVLQTTVAELVTVKEQQPRAYTIMPMVWCIGSIVGPMIGGALARPCISYPEIFARGTIWDRYPYLLPNLFSAAAVFVGVVIGLLFLEETHAGMKNQRDRGREIGDYLTNLFCGVAKCNGRARGPEKQALLDGEPRINYMSNGARPGTASSDEDEALPAYQSQENSPRLAPQADTRSLEAAPLERKVQQKPKTFTKPVVMNIISYGILAFHTMTFDQLFPVFLSTARPEHPVHDLPFRFTDGFGLETKVIGIIMSVQGLYSLLSNYLIVPPVTRRLGSLRLFRLLAFSYFALYLVTPYLVLLPESWRMPAIYLLVIWKCTFSTMAYPSNAILLANSAPSKQVLGTINGIAASTASLCRALGPTLSGLLYSWGLETGYSGLAWWFSGLVTIIGAYLSSQITEGGPQEDMMLPEEHDPLLDEALFTDFDDEDSV</sequence>
<reference evidence="10" key="1">
    <citation type="journal article" date="2020" name="BMC Genomics">
        <title>Correction to: Identification and distribution of gene clusters required for synthesis of sphingolipid metabolism inhibitors in diverse species of the filamentous fungus Fusarium.</title>
        <authorList>
            <person name="Kim H.S."/>
            <person name="Lohmar J.M."/>
            <person name="Busman M."/>
            <person name="Brown D.W."/>
            <person name="Naumann T.A."/>
            <person name="Divon H.H."/>
            <person name="Lysoe E."/>
            <person name="Uhlig S."/>
            <person name="Proctor R.H."/>
        </authorList>
    </citation>
    <scope>NUCLEOTIDE SEQUENCE</scope>
    <source>
        <strain evidence="10">NRRL 22465</strain>
    </source>
</reference>
<evidence type="ECO:0000256" key="4">
    <source>
        <dbReference type="ARBA" id="ARBA00022989"/>
    </source>
</evidence>
<evidence type="ECO:0000256" key="7">
    <source>
        <dbReference type="SAM" id="MobiDB-lite"/>
    </source>
</evidence>
<keyword evidence="3 8" id="KW-0812">Transmembrane</keyword>
<protein>
    <recommendedName>
        <fullName evidence="9">Major facilitator superfamily (MFS) profile domain-containing protein</fullName>
    </recommendedName>
</protein>
<evidence type="ECO:0000256" key="1">
    <source>
        <dbReference type="ARBA" id="ARBA00004141"/>
    </source>
</evidence>
<dbReference type="EMBL" id="JABEYC010000264">
    <property type="protein sequence ID" value="KAF4979934.1"/>
    <property type="molecule type" value="Genomic_DNA"/>
</dbReference>
<evidence type="ECO:0000313" key="11">
    <source>
        <dbReference type="Proteomes" id="UP000635477"/>
    </source>
</evidence>
<evidence type="ECO:0000313" key="10">
    <source>
        <dbReference type="EMBL" id="KAF4979934.1"/>
    </source>
</evidence>
<dbReference type="InterPro" id="IPR011701">
    <property type="entry name" value="MFS"/>
</dbReference>
<evidence type="ECO:0000256" key="5">
    <source>
        <dbReference type="ARBA" id="ARBA00023136"/>
    </source>
</evidence>
<keyword evidence="2" id="KW-0813">Transport</keyword>
<dbReference type="GO" id="GO:0022857">
    <property type="term" value="F:transmembrane transporter activity"/>
    <property type="evidence" value="ECO:0007669"/>
    <property type="project" value="InterPro"/>
</dbReference>
<proteinExistence type="predicted"/>
<dbReference type="GO" id="GO:0016020">
    <property type="term" value="C:membrane"/>
    <property type="evidence" value="ECO:0007669"/>
    <property type="project" value="UniProtKB-SubCell"/>
</dbReference>
<feature type="region of interest" description="Disordered" evidence="7">
    <location>
        <begin position="229"/>
        <end position="270"/>
    </location>
</feature>
<evidence type="ECO:0000256" key="3">
    <source>
        <dbReference type="ARBA" id="ARBA00022692"/>
    </source>
</evidence>
<dbReference type="PROSITE" id="PS50850">
    <property type="entry name" value="MFS"/>
    <property type="match status" value="1"/>
</dbReference>
<feature type="transmembrane region" description="Helical" evidence="8">
    <location>
        <begin position="159"/>
        <end position="181"/>
    </location>
</feature>
<gene>
    <name evidence="10" type="ORF">FZEAL_3945</name>
</gene>
<keyword evidence="11" id="KW-1185">Reference proteome</keyword>
<keyword evidence="5 8" id="KW-0472">Membrane</keyword>
<keyword evidence="6" id="KW-0325">Glycoprotein</keyword>
<dbReference type="AlphaFoldDB" id="A0A8H4UNI8"/>
<comment type="subcellular location">
    <subcellularLocation>
        <location evidence="1">Membrane</location>
        <topology evidence="1">Multi-pass membrane protein</topology>
    </subcellularLocation>
</comment>
<evidence type="ECO:0000256" key="2">
    <source>
        <dbReference type="ARBA" id="ARBA00022448"/>
    </source>
</evidence>
<dbReference type="OrthoDB" id="10262656at2759"/>
<name>A0A8H4UNI8_9HYPO</name>
<evidence type="ECO:0000256" key="8">
    <source>
        <dbReference type="SAM" id="Phobius"/>
    </source>
</evidence>
<reference evidence="10" key="2">
    <citation type="submission" date="2020-05" db="EMBL/GenBank/DDBJ databases">
        <authorList>
            <person name="Kim H.-S."/>
            <person name="Proctor R.H."/>
            <person name="Brown D.W."/>
        </authorList>
    </citation>
    <scope>NUCLEOTIDE SEQUENCE</scope>
    <source>
        <strain evidence="10">NRRL 22465</strain>
    </source>
</reference>
<dbReference type="Gene3D" id="1.20.1250.20">
    <property type="entry name" value="MFS general substrate transporter like domains"/>
    <property type="match status" value="1"/>
</dbReference>
<dbReference type="Pfam" id="PF07690">
    <property type="entry name" value="MFS_1"/>
    <property type="match status" value="1"/>
</dbReference>
<feature type="transmembrane region" description="Helical" evidence="8">
    <location>
        <begin position="375"/>
        <end position="393"/>
    </location>
</feature>
<dbReference type="Proteomes" id="UP000635477">
    <property type="component" value="Unassembled WGS sequence"/>
</dbReference>
<feature type="transmembrane region" description="Helical" evidence="8">
    <location>
        <begin position="82"/>
        <end position="106"/>
    </location>
</feature>
<feature type="transmembrane region" description="Helical" evidence="8">
    <location>
        <begin position="118"/>
        <end position="139"/>
    </location>
</feature>
<dbReference type="SUPFAM" id="SSF103473">
    <property type="entry name" value="MFS general substrate transporter"/>
    <property type="match status" value="1"/>
</dbReference>
<feature type="transmembrane region" description="Helical" evidence="8">
    <location>
        <begin position="57"/>
        <end position="76"/>
    </location>
</feature>
<accession>A0A8H4UNI8</accession>
<evidence type="ECO:0000259" key="9">
    <source>
        <dbReference type="PROSITE" id="PS50850"/>
    </source>
</evidence>
<dbReference type="PANTHER" id="PTHR23504:SF15">
    <property type="entry name" value="MAJOR FACILITATOR SUPERFAMILY (MFS) PROFILE DOMAIN-CONTAINING PROTEIN"/>
    <property type="match status" value="1"/>
</dbReference>
<feature type="transmembrane region" description="Helical" evidence="8">
    <location>
        <begin position="405"/>
        <end position="428"/>
    </location>
</feature>
<dbReference type="InterPro" id="IPR036259">
    <property type="entry name" value="MFS_trans_sf"/>
</dbReference>
<keyword evidence="4 8" id="KW-1133">Transmembrane helix</keyword>
<dbReference type="InterPro" id="IPR020846">
    <property type="entry name" value="MFS_dom"/>
</dbReference>
<comment type="caution">
    <text evidence="10">The sequence shown here is derived from an EMBL/GenBank/DDBJ whole genome shotgun (WGS) entry which is preliminary data.</text>
</comment>
<feature type="transmembrane region" description="Helical" evidence="8">
    <location>
        <begin position="292"/>
        <end position="309"/>
    </location>
</feature>
<dbReference type="PANTHER" id="PTHR23504">
    <property type="entry name" value="MAJOR FACILITATOR SUPERFAMILY DOMAIN-CONTAINING PROTEIN 10"/>
    <property type="match status" value="1"/>
</dbReference>
<evidence type="ECO:0000256" key="6">
    <source>
        <dbReference type="ARBA" id="ARBA00023180"/>
    </source>
</evidence>
<feature type="domain" description="Major facilitator superfamily (MFS) profile" evidence="9">
    <location>
        <begin position="1"/>
        <end position="498"/>
    </location>
</feature>